<sequence length="169" mass="18012">MSACVSLQTHLTSRFGATGGASCFGTHYGLGNAVLHMTNDSLSTIIDANCCATRTQFSGLTSKTRMLMNIDTFDTEGAARTAPAVTRTAPAVTRIAPAVGAELMAGAKDIIFDLGQCCPPYFEFINQNDEHSCCHEGCWHMVDVLGMYFTMEECCADGANQSGTYVVCP</sequence>
<comment type="caution">
    <text evidence="1">The sequence shown here is derived from an EMBL/GenBank/DDBJ whole genome shotgun (WGS) entry which is preliminary data.</text>
</comment>
<evidence type="ECO:0000313" key="1">
    <source>
        <dbReference type="EMBL" id="KAK1860068.1"/>
    </source>
</evidence>
<name>A0ACC3BR38_PYRYE</name>
<dbReference type="EMBL" id="CM020618">
    <property type="protein sequence ID" value="KAK1860068.1"/>
    <property type="molecule type" value="Genomic_DNA"/>
</dbReference>
<keyword evidence="2" id="KW-1185">Reference proteome</keyword>
<evidence type="ECO:0000313" key="2">
    <source>
        <dbReference type="Proteomes" id="UP000798662"/>
    </source>
</evidence>
<dbReference type="Proteomes" id="UP000798662">
    <property type="component" value="Chromosome 1"/>
</dbReference>
<accession>A0ACC3BR38</accession>
<proteinExistence type="predicted"/>
<reference evidence="1" key="1">
    <citation type="submission" date="2019-11" db="EMBL/GenBank/DDBJ databases">
        <title>Nori genome reveals adaptations in red seaweeds to the harsh intertidal environment.</title>
        <authorList>
            <person name="Wang D."/>
            <person name="Mao Y."/>
        </authorList>
    </citation>
    <scope>NUCLEOTIDE SEQUENCE</scope>
    <source>
        <tissue evidence="1">Gametophyte</tissue>
    </source>
</reference>
<protein>
    <submittedName>
        <fullName evidence="1">Uncharacterized protein</fullName>
    </submittedName>
</protein>
<gene>
    <name evidence="1" type="ORF">I4F81_002659</name>
</gene>
<organism evidence="1 2">
    <name type="scientific">Pyropia yezoensis</name>
    <name type="common">Susabi-nori</name>
    <name type="synonym">Porphyra yezoensis</name>
    <dbReference type="NCBI Taxonomy" id="2788"/>
    <lineage>
        <taxon>Eukaryota</taxon>
        <taxon>Rhodophyta</taxon>
        <taxon>Bangiophyceae</taxon>
        <taxon>Bangiales</taxon>
        <taxon>Bangiaceae</taxon>
        <taxon>Pyropia</taxon>
    </lineage>
</organism>